<evidence type="ECO:0000256" key="3">
    <source>
        <dbReference type="ARBA" id="ARBA00022723"/>
    </source>
</evidence>
<evidence type="ECO:0000256" key="4">
    <source>
        <dbReference type="ARBA" id="ARBA00022801"/>
    </source>
</evidence>
<dbReference type="InterPro" id="IPR011055">
    <property type="entry name" value="Dup_hybrid_motif"/>
</dbReference>
<dbReference type="InterPro" id="IPR016047">
    <property type="entry name" value="M23ase_b-sheet_dom"/>
</dbReference>
<sequence>MLQPARLKTRPGAEGGSGRSVEPPRPGLRRRPTRVGRFGRIMVLLIALAGTAWSGVATWLLYREKAVVAALQQEQQVLQASYDERMRVLTRRLVSSIATQRAPGAAPREGGGDDQLADLIARQIELEARQNLLGTLTGQAVAPVLPNSGAQVPGGGGGLAADPFQGNILERINPTVVAPQKRLAAAALRAEEAMPLSERVTLLQQSLDRIDQAQGQQVSALGLRLAGRVQEVRAALADLGLDVGKVRLPPARQAMGGPLIPLSVTMRPGSFEHRVLQLGEAQANFGRWRELAQIVPLRRPLDGDDSTTSNFGMRTDPFTGAAAMHSGMDFRGETGTPIRATGAGKVLRAEVAGGYGNLVELDHGNGLTTRYAHLSAFDVKPDQIVPPGAIIGRLGSTGRSTGPHLHYETRLAGEATNPLKFIEVGTRLSQPSLPPGVR</sequence>
<name>A0ABW0P1U8_9HYPH</name>
<keyword evidence="8" id="KW-0812">Transmembrane</keyword>
<feature type="transmembrane region" description="Helical" evidence="8">
    <location>
        <begin position="38"/>
        <end position="62"/>
    </location>
</feature>
<organism evidence="10 11">
    <name type="scientific">Bosea massiliensis</name>
    <dbReference type="NCBI Taxonomy" id="151419"/>
    <lineage>
        <taxon>Bacteria</taxon>
        <taxon>Pseudomonadati</taxon>
        <taxon>Pseudomonadota</taxon>
        <taxon>Alphaproteobacteria</taxon>
        <taxon>Hyphomicrobiales</taxon>
        <taxon>Boseaceae</taxon>
        <taxon>Bosea</taxon>
    </lineage>
</organism>
<gene>
    <name evidence="10" type="ORF">ACFPN9_13780</name>
</gene>
<evidence type="ECO:0000256" key="5">
    <source>
        <dbReference type="ARBA" id="ARBA00022833"/>
    </source>
</evidence>
<proteinExistence type="predicted"/>
<keyword evidence="8" id="KW-1133">Transmembrane helix</keyword>
<dbReference type="Proteomes" id="UP001596060">
    <property type="component" value="Unassembled WGS sequence"/>
</dbReference>
<keyword evidence="3" id="KW-0479">Metal-binding</keyword>
<keyword evidence="8" id="KW-0472">Membrane</keyword>
<evidence type="ECO:0000313" key="10">
    <source>
        <dbReference type="EMBL" id="MFC5506328.1"/>
    </source>
</evidence>
<dbReference type="Gene3D" id="2.70.70.10">
    <property type="entry name" value="Glucose Permease (Domain IIA)"/>
    <property type="match status" value="1"/>
</dbReference>
<dbReference type="PANTHER" id="PTHR21666:SF288">
    <property type="entry name" value="CELL DIVISION PROTEIN YTFB"/>
    <property type="match status" value="1"/>
</dbReference>
<dbReference type="EC" id="3.4.24.-" evidence="10"/>
<evidence type="ECO:0000313" key="11">
    <source>
        <dbReference type="Proteomes" id="UP001596060"/>
    </source>
</evidence>
<accession>A0ABW0P1U8</accession>
<reference evidence="11" key="1">
    <citation type="journal article" date="2019" name="Int. J. Syst. Evol. Microbiol.">
        <title>The Global Catalogue of Microorganisms (GCM) 10K type strain sequencing project: providing services to taxonomists for standard genome sequencing and annotation.</title>
        <authorList>
            <consortium name="The Broad Institute Genomics Platform"/>
            <consortium name="The Broad Institute Genome Sequencing Center for Infectious Disease"/>
            <person name="Wu L."/>
            <person name="Ma J."/>
        </authorList>
    </citation>
    <scope>NUCLEOTIDE SEQUENCE [LARGE SCALE GENOMIC DNA]</scope>
    <source>
        <strain evidence="11">CCUG 43117</strain>
    </source>
</reference>
<evidence type="ECO:0000256" key="6">
    <source>
        <dbReference type="ARBA" id="ARBA00023049"/>
    </source>
</evidence>
<keyword evidence="2" id="KW-0645">Protease</keyword>
<dbReference type="RefSeq" id="WP_066716935.1">
    <property type="nucleotide sequence ID" value="NZ_JBHSLU010000040.1"/>
</dbReference>
<dbReference type="GO" id="GO:0016787">
    <property type="term" value="F:hydrolase activity"/>
    <property type="evidence" value="ECO:0007669"/>
    <property type="project" value="UniProtKB-KW"/>
</dbReference>
<feature type="region of interest" description="Disordered" evidence="7">
    <location>
        <begin position="1"/>
        <end position="32"/>
    </location>
</feature>
<dbReference type="PANTHER" id="PTHR21666">
    <property type="entry name" value="PEPTIDASE-RELATED"/>
    <property type="match status" value="1"/>
</dbReference>
<protein>
    <submittedName>
        <fullName evidence="10">M23 family metallopeptidase</fullName>
        <ecNumber evidence="10">3.4.24.-</ecNumber>
    </submittedName>
</protein>
<keyword evidence="4 10" id="KW-0378">Hydrolase</keyword>
<evidence type="ECO:0000256" key="1">
    <source>
        <dbReference type="ARBA" id="ARBA00001947"/>
    </source>
</evidence>
<dbReference type="SUPFAM" id="SSF51261">
    <property type="entry name" value="Duplicated hybrid motif"/>
    <property type="match status" value="1"/>
</dbReference>
<keyword evidence="6" id="KW-0482">Metalloprotease</keyword>
<comment type="caution">
    <text evidence="10">The sequence shown here is derived from an EMBL/GenBank/DDBJ whole genome shotgun (WGS) entry which is preliminary data.</text>
</comment>
<keyword evidence="5" id="KW-0862">Zinc</keyword>
<dbReference type="CDD" id="cd12797">
    <property type="entry name" value="M23_peptidase"/>
    <property type="match status" value="1"/>
</dbReference>
<evidence type="ECO:0000256" key="8">
    <source>
        <dbReference type="SAM" id="Phobius"/>
    </source>
</evidence>
<feature type="domain" description="M23ase beta-sheet core" evidence="9">
    <location>
        <begin position="324"/>
        <end position="418"/>
    </location>
</feature>
<comment type="cofactor">
    <cofactor evidence="1">
        <name>Zn(2+)</name>
        <dbReference type="ChEBI" id="CHEBI:29105"/>
    </cofactor>
</comment>
<dbReference type="EMBL" id="JBHSLU010000040">
    <property type="protein sequence ID" value="MFC5506328.1"/>
    <property type="molecule type" value="Genomic_DNA"/>
</dbReference>
<evidence type="ECO:0000259" key="9">
    <source>
        <dbReference type="Pfam" id="PF01551"/>
    </source>
</evidence>
<evidence type="ECO:0000256" key="7">
    <source>
        <dbReference type="SAM" id="MobiDB-lite"/>
    </source>
</evidence>
<dbReference type="InterPro" id="IPR050570">
    <property type="entry name" value="Cell_wall_metabolism_enzyme"/>
</dbReference>
<evidence type="ECO:0000256" key="2">
    <source>
        <dbReference type="ARBA" id="ARBA00022670"/>
    </source>
</evidence>
<dbReference type="Pfam" id="PF01551">
    <property type="entry name" value="Peptidase_M23"/>
    <property type="match status" value="1"/>
</dbReference>
<keyword evidence="11" id="KW-1185">Reference proteome</keyword>